<dbReference type="AlphaFoldDB" id="A0A2V5ITG8"/>
<keyword evidence="1" id="KW-1133">Transmembrane helix</keyword>
<dbReference type="OrthoDB" id="4964652at2"/>
<feature type="transmembrane region" description="Helical" evidence="1">
    <location>
        <begin position="171"/>
        <end position="190"/>
    </location>
</feature>
<proteinExistence type="predicted"/>
<keyword evidence="1" id="KW-0472">Membrane</keyword>
<evidence type="ECO:0000313" key="3">
    <source>
        <dbReference type="Proteomes" id="UP000247980"/>
    </source>
</evidence>
<evidence type="ECO:0000313" key="2">
    <source>
        <dbReference type="EMBL" id="PYI37504.1"/>
    </source>
</evidence>
<reference evidence="2 3" key="1">
    <citation type="submission" date="2018-05" db="EMBL/GenBank/DDBJ databases">
        <title>Genetic diversity of glacier-inhabiting Cryobacterium bacteria in China and description of Cryobacterium mengkeensis sp. nov. and Arthrobacter glacialis sp. nov.</title>
        <authorList>
            <person name="Liu Q."/>
            <person name="Xin Y.-H."/>
        </authorList>
    </citation>
    <scope>NUCLEOTIDE SEQUENCE [LARGE SCALE GENOMIC DNA]</scope>
    <source>
        <strain evidence="2 3">B7</strain>
    </source>
</reference>
<gene>
    <name evidence="2" type="ORF">CVS30_15290</name>
</gene>
<accession>A0A2V5ITG8</accession>
<feature type="transmembrane region" description="Helical" evidence="1">
    <location>
        <begin position="251"/>
        <end position="271"/>
    </location>
</feature>
<sequence length="277" mass="28606">MRNVVSALLIILALVVSAVAGPALWLQKNVIEQAGFVQLAGPLGSNKSFQEGLSSVVASQATASIDLPPQLNELATTLIQNTARSIYSEPGYDQAWTDTLQRSHALTFAAAGNKDIQGDLQLDIAPLVALIATKAGNTAGVELPTPKDVVVALEQPELARLLPAATTLGGWGIWLVVLAVGLLAAGIFAARRRSLTLILAGAGFAVVALIWLFASGIVASVLQNMATGPEAAKQFGVELGALAQSSWQGGITTSFAFAAVLVLAGVGALIVKRRHTT</sequence>
<dbReference type="Proteomes" id="UP000247980">
    <property type="component" value="Unassembled WGS sequence"/>
</dbReference>
<keyword evidence="3" id="KW-1185">Reference proteome</keyword>
<dbReference type="EMBL" id="QJVC01000021">
    <property type="protein sequence ID" value="PYI37504.1"/>
    <property type="molecule type" value="Genomic_DNA"/>
</dbReference>
<comment type="caution">
    <text evidence="2">The sequence shown here is derived from an EMBL/GenBank/DDBJ whole genome shotgun (WGS) entry which is preliminary data.</text>
</comment>
<name>A0A2V5ITG8_9MICC</name>
<keyword evidence="1" id="KW-0812">Transmembrane</keyword>
<evidence type="ECO:0000256" key="1">
    <source>
        <dbReference type="SAM" id="Phobius"/>
    </source>
</evidence>
<organism evidence="2 3">
    <name type="scientific">Arthrobacter psychrolactophilus</name>
    <dbReference type="NCBI Taxonomy" id="92442"/>
    <lineage>
        <taxon>Bacteria</taxon>
        <taxon>Bacillati</taxon>
        <taxon>Actinomycetota</taxon>
        <taxon>Actinomycetes</taxon>
        <taxon>Micrococcales</taxon>
        <taxon>Micrococcaceae</taxon>
        <taxon>Arthrobacter</taxon>
    </lineage>
</organism>
<dbReference type="RefSeq" id="WP_110486419.1">
    <property type="nucleotide sequence ID" value="NZ_QJVC01000021.1"/>
</dbReference>
<feature type="transmembrane region" description="Helical" evidence="1">
    <location>
        <begin position="197"/>
        <end position="222"/>
    </location>
</feature>
<protein>
    <submittedName>
        <fullName evidence="2">Uncharacterized protein</fullName>
    </submittedName>
</protein>